<reference evidence="1 2" key="1">
    <citation type="submission" date="2017-04" db="EMBL/GenBank/DDBJ databases">
        <authorList>
            <person name="Afonso C.L."/>
            <person name="Miller P.J."/>
            <person name="Scott M.A."/>
            <person name="Spackman E."/>
            <person name="Goraichik I."/>
            <person name="Dimitrov K.M."/>
            <person name="Suarez D.L."/>
            <person name="Swayne D.E."/>
        </authorList>
    </citation>
    <scope>NUCLEOTIDE SEQUENCE [LARGE SCALE GENOMIC DNA]</scope>
    <source>
        <strain evidence="1">LMG 28154</strain>
    </source>
</reference>
<gene>
    <name evidence="1" type="ORF">BSIN_4825</name>
</gene>
<protein>
    <submittedName>
        <fullName evidence="1">Uncharacterized protein</fullName>
    </submittedName>
</protein>
<sequence>MLEYRFAGACVHLRGAVSASRPAYLPGVPGFRHARADLARACARTASGRELYRGFFHLHA</sequence>
<evidence type="ECO:0000313" key="1">
    <source>
        <dbReference type="EMBL" id="SMG02064.1"/>
    </source>
</evidence>
<dbReference type="Proteomes" id="UP000198460">
    <property type="component" value="Unassembled WGS sequence"/>
</dbReference>
<dbReference type="EMBL" id="FXAN01000088">
    <property type="protein sequence ID" value="SMG02064.1"/>
    <property type="molecule type" value="Genomic_DNA"/>
</dbReference>
<name>A0A238H9R3_9BURK</name>
<accession>A0A238H9R3</accession>
<organism evidence="1 2">
    <name type="scientific">Burkholderia singularis</name>
    <dbReference type="NCBI Taxonomy" id="1503053"/>
    <lineage>
        <taxon>Bacteria</taxon>
        <taxon>Pseudomonadati</taxon>
        <taxon>Pseudomonadota</taxon>
        <taxon>Betaproteobacteria</taxon>
        <taxon>Burkholderiales</taxon>
        <taxon>Burkholderiaceae</taxon>
        <taxon>Burkholderia</taxon>
        <taxon>pseudomallei group</taxon>
    </lineage>
</organism>
<evidence type="ECO:0000313" key="2">
    <source>
        <dbReference type="Proteomes" id="UP000198460"/>
    </source>
</evidence>
<dbReference type="AlphaFoldDB" id="A0A238H9R3"/>
<proteinExistence type="predicted"/>